<dbReference type="SUPFAM" id="SSF54001">
    <property type="entry name" value="Cysteine proteinases"/>
    <property type="match status" value="1"/>
</dbReference>
<proteinExistence type="inferred from homology"/>
<feature type="region of interest" description="Disordered" evidence="5">
    <location>
        <begin position="1"/>
        <end position="35"/>
    </location>
</feature>
<comment type="similarity">
    <text evidence="1">Belongs to the peptidase C1 family.</text>
</comment>
<dbReference type="InterPro" id="IPR013128">
    <property type="entry name" value="Peptidase_C1A"/>
</dbReference>
<evidence type="ECO:0000256" key="3">
    <source>
        <dbReference type="ARBA" id="ARBA00022801"/>
    </source>
</evidence>
<evidence type="ECO:0000256" key="5">
    <source>
        <dbReference type="SAM" id="MobiDB-lite"/>
    </source>
</evidence>
<gene>
    <name evidence="7" type="ORF">MERR_LOCUS49710</name>
</gene>
<evidence type="ECO:0000256" key="2">
    <source>
        <dbReference type="ARBA" id="ARBA00022670"/>
    </source>
</evidence>
<keyword evidence="8" id="KW-1185">Reference proteome</keyword>
<organism evidence="7 8">
    <name type="scientific">Microthlaspi erraticum</name>
    <dbReference type="NCBI Taxonomy" id="1685480"/>
    <lineage>
        <taxon>Eukaryota</taxon>
        <taxon>Viridiplantae</taxon>
        <taxon>Streptophyta</taxon>
        <taxon>Embryophyta</taxon>
        <taxon>Tracheophyta</taxon>
        <taxon>Spermatophyta</taxon>
        <taxon>Magnoliopsida</taxon>
        <taxon>eudicotyledons</taxon>
        <taxon>Gunneridae</taxon>
        <taxon>Pentapetalae</taxon>
        <taxon>rosids</taxon>
        <taxon>malvids</taxon>
        <taxon>Brassicales</taxon>
        <taxon>Brassicaceae</taxon>
        <taxon>Coluteocarpeae</taxon>
        <taxon>Microthlaspi</taxon>
    </lineage>
</organism>
<dbReference type="PANTHER" id="PTHR12411">
    <property type="entry name" value="CYSTEINE PROTEASE FAMILY C1-RELATED"/>
    <property type="match status" value="1"/>
</dbReference>
<evidence type="ECO:0000259" key="6">
    <source>
        <dbReference type="SMART" id="SM00645"/>
    </source>
</evidence>
<protein>
    <recommendedName>
        <fullName evidence="6">Peptidase C1A papain C-terminal domain-containing protein</fullName>
    </recommendedName>
</protein>
<accession>A0A6D2L9I9</accession>
<comment type="caution">
    <text evidence="7">The sequence shown here is derived from an EMBL/GenBank/DDBJ whole genome shotgun (WGS) entry which is preliminary data.</text>
</comment>
<evidence type="ECO:0000256" key="1">
    <source>
        <dbReference type="ARBA" id="ARBA00008455"/>
    </source>
</evidence>
<keyword evidence="4" id="KW-0788">Thiol protease</keyword>
<dbReference type="Proteomes" id="UP000467841">
    <property type="component" value="Unassembled WGS sequence"/>
</dbReference>
<dbReference type="AlphaFoldDB" id="A0A6D2L9I9"/>
<keyword evidence="3" id="KW-0378">Hydrolase</keyword>
<dbReference type="OrthoDB" id="1106769at2759"/>
<dbReference type="Gene3D" id="3.90.70.10">
    <property type="entry name" value="Cysteine proteinases"/>
    <property type="match status" value="1"/>
</dbReference>
<reference evidence="7" key="1">
    <citation type="submission" date="2020-01" db="EMBL/GenBank/DDBJ databases">
        <authorList>
            <person name="Mishra B."/>
        </authorList>
    </citation>
    <scope>NUCLEOTIDE SEQUENCE [LARGE SCALE GENOMIC DNA]</scope>
</reference>
<dbReference type="SMART" id="SM00645">
    <property type="entry name" value="Pept_C1"/>
    <property type="match status" value="1"/>
</dbReference>
<evidence type="ECO:0000256" key="4">
    <source>
        <dbReference type="ARBA" id="ARBA00022807"/>
    </source>
</evidence>
<dbReference type="InterPro" id="IPR000668">
    <property type="entry name" value="Peptidase_C1A_C"/>
</dbReference>
<keyword evidence="2" id="KW-0645">Protease</keyword>
<feature type="domain" description="Peptidase C1A papain C-terminal" evidence="6">
    <location>
        <begin position="49"/>
        <end position="271"/>
    </location>
</feature>
<dbReference type="GO" id="GO:0006508">
    <property type="term" value="P:proteolysis"/>
    <property type="evidence" value="ECO:0007669"/>
    <property type="project" value="UniProtKB-KW"/>
</dbReference>
<dbReference type="GO" id="GO:0008234">
    <property type="term" value="F:cysteine-type peptidase activity"/>
    <property type="evidence" value="ECO:0007669"/>
    <property type="project" value="UniProtKB-KW"/>
</dbReference>
<evidence type="ECO:0000313" key="8">
    <source>
        <dbReference type="Proteomes" id="UP000467841"/>
    </source>
</evidence>
<name>A0A6D2L9I9_9BRAS</name>
<dbReference type="Pfam" id="PF00112">
    <property type="entry name" value="Peptidase_C1"/>
    <property type="match status" value="1"/>
</dbReference>
<dbReference type="EMBL" id="CACVBM020001940">
    <property type="protein sequence ID" value="CAA7062474.1"/>
    <property type="molecule type" value="Genomic_DNA"/>
</dbReference>
<sequence>MEDNQSYGVGRGKSKRGAQNPKAGDVLTKHAERLTSSHEKYPTDVRNDKIYCKDWSETSRVLREVVNQGNRDDCWVHATTKSIEAELKIKFDLDVTLSAKHLYHGIEKKKNSDAVKNFEEIGDFLKHEGIVQEKDCECEKRTAKKDPCAKKIKEKTVRILKIDELVKTTNVDEEELIQLVKLRPVVASINATKEFKGLMGDGIFIGNETSKKKTKGNHVVLITGYGSNDGVHYWIIQNSWGLRWGEKGFAKVARKISRGQHSIFSEIIYPLVSTVGDLAA</sequence>
<evidence type="ECO:0000313" key="7">
    <source>
        <dbReference type="EMBL" id="CAA7062474.1"/>
    </source>
</evidence>
<dbReference type="InterPro" id="IPR038765">
    <property type="entry name" value="Papain-like_cys_pep_sf"/>
</dbReference>